<proteinExistence type="predicted"/>
<reference evidence="4 5" key="1">
    <citation type="journal article" date="2016" name="Mol. Biol. Evol.">
        <title>Comparative Genomics of Early-Diverging Mushroom-Forming Fungi Provides Insights into the Origins of Lignocellulose Decay Capabilities.</title>
        <authorList>
            <person name="Nagy L.G."/>
            <person name="Riley R."/>
            <person name="Tritt A."/>
            <person name="Adam C."/>
            <person name="Daum C."/>
            <person name="Floudas D."/>
            <person name="Sun H."/>
            <person name="Yadav J.S."/>
            <person name="Pangilinan J."/>
            <person name="Larsson K.H."/>
            <person name="Matsuura K."/>
            <person name="Barry K."/>
            <person name="Labutti K."/>
            <person name="Kuo R."/>
            <person name="Ohm R.A."/>
            <person name="Bhattacharya S.S."/>
            <person name="Shirouzu T."/>
            <person name="Yoshinaga Y."/>
            <person name="Martin F.M."/>
            <person name="Grigoriev I.V."/>
            <person name="Hibbett D.S."/>
        </authorList>
    </citation>
    <scope>NUCLEOTIDE SEQUENCE [LARGE SCALE GENOMIC DNA]</scope>
    <source>
        <strain evidence="4 5">CBS 109695</strain>
    </source>
</reference>
<protein>
    <recommendedName>
        <fullName evidence="3">Nephrocystin 3-like N-terminal domain-containing protein</fullName>
    </recommendedName>
</protein>
<dbReference type="SUPFAM" id="SSF50978">
    <property type="entry name" value="WD40 repeat-like"/>
    <property type="match status" value="1"/>
</dbReference>
<evidence type="ECO:0000259" key="3">
    <source>
        <dbReference type="Pfam" id="PF24883"/>
    </source>
</evidence>
<keyword evidence="1" id="KW-0677">Repeat</keyword>
<feature type="repeat" description="WD" evidence="2">
    <location>
        <begin position="623"/>
        <end position="652"/>
    </location>
</feature>
<dbReference type="InterPro" id="IPR001680">
    <property type="entry name" value="WD40_rpt"/>
</dbReference>
<dbReference type="PANTHER" id="PTHR10039">
    <property type="entry name" value="AMELOGENIN"/>
    <property type="match status" value="1"/>
</dbReference>
<accession>A0A166WDC5</accession>
<dbReference type="PROSITE" id="PS50082">
    <property type="entry name" value="WD_REPEATS_2"/>
    <property type="match status" value="2"/>
</dbReference>
<feature type="non-terminal residue" evidence="4">
    <location>
        <position position="652"/>
    </location>
</feature>
<dbReference type="STRING" id="436010.A0A166WDC5"/>
<gene>
    <name evidence="4" type="ORF">FIBSPDRAFT_1036166</name>
</gene>
<dbReference type="Proteomes" id="UP000076532">
    <property type="component" value="Unassembled WGS sequence"/>
</dbReference>
<evidence type="ECO:0000313" key="5">
    <source>
        <dbReference type="Proteomes" id="UP000076532"/>
    </source>
</evidence>
<dbReference type="Pfam" id="PF00400">
    <property type="entry name" value="WD40"/>
    <property type="match status" value="2"/>
</dbReference>
<dbReference type="EMBL" id="KV417482">
    <property type="protein sequence ID" value="KZP33641.1"/>
    <property type="molecule type" value="Genomic_DNA"/>
</dbReference>
<dbReference type="InterPro" id="IPR036322">
    <property type="entry name" value="WD40_repeat_dom_sf"/>
</dbReference>
<sequence>MDKLRPAVMDESKRGECLPDTRLQAIKSIMEWFSSDSEGQEGAMWVHGVAGAGKSTLSTTAARMMRDLDLLGAFFFFNRDLPEWNASTLIRTLAYQLAEFDPIIGARIEQIVKDTPNIANMTLAVQFAKLLSVTALGDVPWTRGPILVVIDALDEAGSTTERADLMRVLSKGVSTLPWFLRLLIVSRPERDILDHFQPSTMRREELRVDSQASRADVTAFIRNRLNETRAHNIIYLTKALRDWPGGDVIDALATLAGGHFIWAQTACQLIDESDDPKETSDGLIKHQSTGQSIESFESLHRLYKTALLSAGRWQNPSTAANFQDVLGVVICAQIPLSCLAIDALLLPRLPPLPQRLPSLQTVSRFGSVLSWSDTGPVRLLHTSFYDYLTVHAQAEPRELWAIAVEECNLNLANGCITLLEQELRENICNLDLSRPVQDESLSEPVAYASKFWISHICLITDASEGFADMVYRFLCKHLLHWIEALTIGKAFDVVIRSLIMLLKWTQKYFPNSKLYHLVHDAHRFAQYFVNTITEHPLLIYASAVPFTPHDTLVYKKFHHSKLPHVLSGIEPTWPPFLQVFIGHDVRVWSVAFSPDGSKIVSGSSDKTVRVWDAVTGQAALPPLEGHENEVFSVSFSSDGSKIVSGSSDKTVR</sequence>
<keyword evidence="5" id="KW-1185">Reference proteome</keyword>
<keyword evidence="2" id="KW-0853">WD repeat</keyword>
<name>A0A166WDC5_9AGAM</name>
<evidence type="ECO:0000313" key="4">
    <source>
        <dbReference type="EMBL" id="KZP33641.1"/>
    </source>
</evidence>
<organism evidence="4 5">
    <name type="scientific">Athelia psychrophila</name>
    <dbReference type="NCBI Taxonomy" id="1759441"/>
    <lineage>
        <taxon>Eukaryota</taxon>
        <taxon>Fungi</taxon>
        <taxon>Dikarya</taxon>
        <taxon>Basidiomycota</taxon>
        <taxon>Agaricomycotina</taxon>
        <taxon>Agaricomycetes</taxon>
        <taxon>Agaricomycetidae</taxon>
        <taxon>Atheliales</taxon>
        <taxon>Atheliaceae</taxon>
        <taxon>Athelia</taxon>
    </lineage>
</organism>
<dbReference type="PANTHER" id="PTHR10039:SF17">
    <property type="entry name" value="FUNGAL STAND N-TERMINAL GOODBYE DOMAIN-CONTAINING PROTEIN-RELATED"/>
    <property type="match status" value="1"/>
</dbReference>
<dbReference type="AlphaFoldDB" id="A0A166WDC5"/>
<dbReference type="InterPro" id="IPR015943">
    <property type="entry name" value="WD40/YVTN_repeat-like_dom_sf"/>
</dbReference>
<dbReference type="Pfam" id="PF24883">
    <property type="entry name" value="NPHP3_N"/>
    <property type="match status" value="1"/>
</dbReference>
<dbReference type="SMART" id="SM00320">
    <property type="entry name" value="WD40"/>
    <property type="match status" value="2"/>
</dbReference>
<dbReference type="Gene3D" id="2.130.10.10">
    <property type="entry name" value="YVTN repeat-like/Quinoprotein amine dehydrogenase"/>
    <property type="match status" value="1"/>
</dbReference>
<dbReference type="OrthoDB" id="538223at2759"/>
<dbReference type="InterPro" id="IPR056884">
    <property type="entry name" value="NPHP3-like_N"/>
</dbReference>
<evidence type="ECO:0000256" key="2">
    <source>
        <dbReference type="PROSITE-ProRule" id="PRU00221"/>
    </source>
</evidence>
<dbReference type="InterPro" id="IPR027417">
    <property type="entry name" value="P-loop_NTPase"/>
</dbReference>
<dbReference type="PROSITE" id="PS50294">
    <property type="entry name" value="WD_REPEATS_REGION"/>
    <property type="match status" value="2"/>
</dbReference>
<evidence type="ECO:0000256" key="1">
    <source>
        <dbReference type="ARBA" id="ARBA00022737"/>
    </source>
</evidence>
<dbReference type="Gene3D" id="3.40.50.300">
    <property type="entry name" value="P-loop containing nucleotide triphosphate hydrolases"/>
    <property type="match status" value="1"/>
</dbReference>
<feature type="repeat" description="WD" evidence="2">
    <location>
        <begin position="580"/>
        <end position="621"/>
    </location>
</feature>
<dbReference type="SUPFAM" id="SSF52540">
    <property type="entry name" value="P-loop containing nucleoside triphosphate hydrolases"/>
    <property type="match status" value="1"/>
</dbReference>
<feature type="domain" description="Nephrocystin 3-like N-terminal" evidence="3">
    <location>
        <begin position="29"/>
        <end position="187"/>
    </location>
</feature>